<evidence type="ECO:0000259" key="9">
    <source>
        <dbReference type="PROSITE" id="PS50887"/>
    </source>
</evidence>
<dbReference type="HOGENOM" id="CLU_022985_1_0_0"/>
<feature type="transmembrane region" description="Helical" evidence="8">
    <location>
        <begin position="35"/>
        <end position="52"/>
    </location>
</feature>
<keyword evidence="11" id="KW-1185">Reference proteome</keyword>
<evidence type="ECO:0000313" key="11">
    <source>
        <dbReference type="Proteomes" id="UP000002432"/>
    </source>
</evidence>
<dbReference type="NCBIfam" id="TIGR00254">
    <property type="entry name" value="GGDEF"/>
    <property type="match status" value="1"/>
</dbReference>
<name>Q1IJV7_KORVE</name>
<dbReference type="CDD" id="cd01949">
    <property type="entry name" value="GGDEF"/>
    <property type="match status" value="1"/>
</dbReference>
<dbReference type="Proteomes" id="UP000002432">
    <property type="component" value="Chromosome"/>
</dbReference>
<feature type="transmembrane region" description="Helical" evidence="8">
    <location>
        <begin position="121"/>
        <end position="141"/>
    </location>
</feature>
<keyword evidence="6 8" id="KW-0472">Membrane</keyword>
<dbReference type="FunFam" id="3.30.70.270:FF:000001">
    <property type="entry name" value="Diguanylate cyclase domain protein"/>
    <property type="match status" value="1"/>
</dbReference>
<organism evidence="10 11">
    <name type="scientific">Koribacter versatilis (strain Ellin345)</name>
    <dbReference type="NCBI Taxonomy" id="204669"/>
    <lineage>
        <taxon>Bacteria</taxon>
        <taxon>Pseudomonadati</taxon>
        <taxon>Acidobacteriota</taxon>
        <taxon>Terriglobia</taxon>
        <taxon>Terriglobales</taxon>
        <taxon>Candidatus Korobacteraceae</taxon>
        <taxon>Candidatus Korobacter</taxon>
    </lineage>
</organism>
<reference evidence="10 11" key="1">
    <citation type="journal article" date="2009" name="Appl. Environ. Microbiol.">
        <title>Three genomes from the phylum Acidobacteria provide insight into the lifestyles of these microorganisms in soils.</title>
        <authorList>
            <person name="Ward N.L."/>
            <person name="Challacombe J.F."/>
            <person name="Janssen P.H."/>
            <person name="Henrissat B."/>
            <person name="Coutinho P.M."/>
            <person name="Wu M."/>
            <person name="Xie G."/>
            <person name="Haft D.H."/>
            <person name="Sait M."/>
            <person name="Badger J."/>
            <person name="Barabote R.D."/>
            <person name="Bradley B."/>
            <person name="Brettin T.S."/>
            <person name="Brinkac L.M."/>
            <person name="Bruce D."/>
            <person name="Creasy T."/>
            <person name="Daugherty S.C."/>
            <person name="Davidsen T.M."/>
            <person name="DeBoy R.T."/>
            <person name="Detter J.C."/>
            <person name="Dodson R.J."/>
            <person name="Durkin A.S."/>
            <person name="Ganapathy A."/>
            <person name="Gwinn-Giglio M."/>
            <person name="Han C.S."/>
            <person name="Khouri H."/>
            <person name="Kiss H."/>
            <person name="Kothari S.P."/>
            <person name="Madupu R."/>
            <person name="Nelson K.E."/>
            <person name="Nelson W.C."/>
            <person name="Paulsen I."/>
            <person name="Penn K."/>
            <person name="Ren Q."/>
            <person name="Rosovitz M.J."/>
            <person name="Selengut J.D."/>
            <person name="Shrivastava S."/>
            <person name="Sullivan S.A."/>
            <person name="Tapia R."/>
            <person name="Thompson L.S."/>
            <person name="Watkins K.L."/>
            <person name="Yang Q."/>
            <person name="Yu C."/>
            <person name="Zafar N."/>
            <person name="Zhou L."/>
            <person name="Kuske C.R."/>
        </authorList>
    </citation>
    <scope>NUCLEOTIDE SEQUENCE [LARGE SCALE GENOMIC DNA]</scope>
    <source>
        <strain evidence="10 11">Ellin345</strain>
    </source>
</reference>
<dbReference type="RefSeq" id="WP_011524642.1">
    <property type="nucleotide sequence ID" value="NC_008009.1"/>
</dbReference>
<dbReference type="GO" id="GO:0052621">
    <property type="term" value="F:diguanylate cyclase activity"/>
    <property type="evidence" value="ECO:0007669"/>
    <property type="project" value="UniProtKB-EC"/>
</dbReference>
<feature type="transmembrane region" description="Helical" evidence="8">
    <location>
        <begin position="153"/>
        <end position="173"/>
    </location>
</feature>
<dbReference type="EMBL" id="CP000360">
    <property type="protein sequence ID" value="ABF42843.1"/>
    <property type="molecule type" value="Genomic_DNA"/>
</dbReference>
<keyword evidence="3" id="KW-1003">Cell membrane</keyword>
<dbReference type="InterPro" id="IPR043128">
    <property type="entry name" value="Rev_trsase/Diguanyl_cyclase"/>
</dbReference>
<feature type="transmembrane region" description="Helical" evidence="8">
    <location>
        <begin position="266"/>
        <end position="287"/>
    </location>
</feature>
<feature type="transmembrane region" description="Helical" evidence="8">
    <location>
        <begin position="232"/>
        <end position="254"/>
    </location>
</feature>
<evidence type="ECO:0000256" key="6">
    <source>
        <dbReference type="ARBA" id="ARBA00023136"/>
    </source>
</evidence>
<evidence type="ECO:0000256" key="8">
    <source>
        <dbReference type="SAM" id="Phobius"/>
    </source>
</evidence>
<accession>Q1IJV7</accession>
<dbReference type="Gene3D" id="3.30.70.270">
    <property type="match status" value="1"/>
</dbReference>
<dbReference type="EC" id="2.7.7.65" evidence="2"/>
<dbReference type="AlphaFoldDB" id="Q1IJV7"/>
<comment type="subcellular location">
    <subcellularLocation>
        <location evidence="1">Cell membrane</location>
        <topology evidence="1">Multi-pass membrane protein</topology>
    </subcellularLocation>
</comment>
<evidence type="ECO:0000256" key="4">
    <source>
        <dbReference type="ARBA" id="ARBA00022692"/>
    </source>
</evidence>
<dbReference type="InterPro" id="IPR050469">
    <property type="entry name" value="Diguanylate_Cyclase"/>
</dbReference>
<sequence>MASERARQILYSAAVAIFVFASVWVGLTLTRGEDRVAAIWLSNGVLVVLLLSKGKTPTLPLVMIGFLANLLANRVAGDQWLQASSLAAINALEVVIAYALLTRRGREVDLRDPSGLGRFVLWGAIVAPLICSLLGTTVVVASRGGDFQATLRVWFLADALGMAVIAPVLFVFLKDHVLTELFGREKLGGTALMLLLLGLSLAVVFSQSRLPLLFLVFPVLVLAVFKRGFAGAALAVVTIAAIGVIGAVKGFGPITIGSGNAFTDRVLLLQAYLACVVATSFPLAAVLGERDRLHERLTGLVYVDWLTDLPNRRHFDMRFNSEWRRAMRSRMPISLMMIDVDQFKEYNDAYGHMAGDRCLAKLGSVMAASVKRSADFVARYGGEEFVVILPETTATGAGIVAANVMEAVAALELPHAGSPHKQVSVSVGIAYAHPDIGAEPSELVRSADRALYTAKRDGRNCVRVALEQTTSA</sequence>
<evidence type="ECO:0000313" key="10">
    <source>
        <dbReference type="EMBL" id="ABF42843.1"/>
    </source>
</evidence>
<dbReference type="eggNOG" id="COG3447">
    <property type="taxonomic scope" value="Bacteria"/>
</dbReference>
<dbReference type="PANTHER" id="PTHR45138:SF9">
    <property type="entry name" value="DIGUANYLATE CYCLASE DGCM-RELATED"/>
    <property type="match status" value="1"/>
</dbReference>
<comment type="catalytic activity">
    <reaction evidence="7">
        <text>2 GTP = 3',3'-c-di-GMP + 2 diphosphate</text>
        <dbReference type="Rhea" id="RHEA:24898"/>
        <dbReference type="ChEBI" id="CHEBI:33019"/>
        <dbReference type="ChEBI" id="CHEBI:37565"/>
        <dbReference type="ChEBI" id="CHEBI:58805"/>
        <dbReference type="EC" id="2.7.7.65"/>
    </reaction>
</comment>
<dbReference type="SMART" id="SM00267">
    <property type="entry name" value="GGDEF"/>
    <property type="match status" value="1"/>
</dbReference>
<dbReference type="PROSITE" id="PS50887">
    <property type="entry name" value="GGDEF"/>
    <property type="match status" value="1"/>
</dbReference>
<dbReference type="Pfam" id="PF00990">
    <property type="entry name" value="GGDEF"/>
    <property type="match status" value="1"/>
</dbReference>
<dbReference type="eggNOG" id="COG3706">
    <property type="taxonomic scope" value="Bacteria"/>
</dbReference>
<protein>
    <recommendedName>
        <fullName evidence="2">diguanylate cyclase</fullName>
        <ecNumber evidence="2">2.7.7.65</ecNumber>
    </recommendedName>
</protein>
<keyword evidence="5 8" id="KW-1133">Transmembrane helix</keyword>
<feature type="domain" description="GGDEF" evidence="9">
    <location>
        <begin position="331"/>
        <end position="467"/>
    </location>
</feature>
<dbReference type="InterPro" id="IPR029787">
    <property type="entry name" value="Nucleotide_cyclase"/>
</dbReference>
<dbReference type="PANTHER" id="PTHR45138">
    <property type="entry name" value="REGULATORY COMPONENTS OF SENSORY TRANSDUCTION SYSTEM"/>
    <property type="match status" value="1"/>
</dbReference>
<feature type="transmembrane region" description="Helical" evidence="8">
    <location>
        <begin position="9"/>
        <end position="29"/>
    </location>
</feature>
<evidence type="ECO:0000256" key="1">
    <source>
        <dbReference type="ARBA" id="ARBA00004651"/>
    </source>
</evidence>
<dbReference type="InterPro" id="IPR007895">
    <property type="entry name" value="MASE1"/>
</dbReference>
<dbReference type="GO" id="GO:0005886">
    <property type="term" value="C:plasma membrane"/>
    <property type="evidence" value="ECO:0007669"/>
    <property type="project" value="UniProtKB-SubCell"/>
</dbReference>
<gene>
    <name evidence="10" type="ordered locus">Acid345_3843</name>
</gene>
<feature type="transmembrane region" description="Helical" evidence="8">
    <location>
        <begin position="83"/>
        <end position="101"/>
    </location>
</feature>
<evidence type="ECO:0000256" key="2">
    <source>
        <dbReference type="ARBA" id="ARBA00012528"/>
    </source>
</evidence>
<evidence type="ECO:0000256" key="7">
    <source>
        <dbReference type="ARBA" id="ARBA00034247"/>
    </source>
</evidence>
<keyword evidence="4 8" id="KW-0812">Transmembrane</keyword>
<proteinExistence type="predicted"/>
<dbReference type="SUPFAM" id="SSF55073">
    <property type="entry name" value="Nucleotide cyclase"/>
    <property type="match status" value="1"/>
</dbReference>
<dbReference type="OrthoDB" id="9759607at2"/>
<dbReference type="InterPro" id="IPR000160">
    <property type="entry name" value="GGDEF_dom"/>
</dbReference>
<dbReference type="GO" id="GO:1902201">
    <property type="term" value="P:negative regulation of bacterial-type flagellum-dependent cell motility"/>
    <property type="evidence" value="ECO:0007669"/>
    <property type="project" value="TreeGrafter"/>
</dbReference>
<evidence type="ECO:0000256" key="5">
    <source>
        <dbReference type="ARBA" id="ARBA00022989"/>
    </source>
</evidence>
<dbReference type="EnsemblBacteria" id="ABF42843">
    <property type="protein sequence ID" value="ABF42843"/>
    <property type="gene ID" value="Acid345_3843"/>
</dbReference>
<dbReference type="Pfam" id="PF05231">
    <property type="entry name" value="MASE1"/>
    <property type="match status" value="1"/>
</dbReference>
<dbReference type="KEGG" id="aba:Acid345_3843"/>
<feature type="transmembrane region" description="Helical" evidence="8">
    <location>
        <begin position="59"/>
        <end position="77"/>
    </location>
</feature>
<dbReference type="STRING" id="204669.Acid345_3843"/>
<dbReference type="GO" id="GO:0043709">
    <property type="term" value="P:cell adhesion involved in single-species biofilm formation"/>
    <property type="evidence" value="ECO:0007669"/>
    <property type="project" value="TreeGrafter"/>
</dbReference>
<feature type="transmembrane region" description="Helical" evidence="8">
    <location>
        <begin position="210"/>
        <end position="225"/>
    </location>
</feature>
<feature type="transmembrane region" description="Helical" evidence="8">
    <location>
        <begin position="185"/>
        <end position="204"/>
    </location>
</feature>
<evidence type="ECO:0000256" key="3">
    <source>
        <dbReference type="ARBA" id="ARBA00022475"/>
    </source>
</evidence>